<dbReference type="InterPro" id="IPR000533">
    <property type="entry name" value="Tropomyosin"/>
</dbReference>
<dbReference type="InParanoid" id="A7SW79"/>
<accession>A7SW79</accession>
<protein>
    <submittedName>
        <fullName evidence="3">Uncharacterized protein</fullName>
    </submittedName>
</protein>
<gene>
    <name evidence="3" type="ORF">NEMVEDRAFT_v1g218447</name>
</gene>
<keyword evidence="4" id="KW-1185">Reference proteome</keyword>
<dbReference type="Pfam" id="PF00261">
    <property type="entry name" value="Tropomyosin"/>
    <property type="match status" value="1"/>
</dbReference>
<dbReference type="Gene3D" id="1.20.5.170">
    <property type="match status" value="1"/>
</dbReference>
<evidence type="ECO:0000256" key="1">
    <source>
        <dbReference type="ARBA" id="ARBA00023054"/>
    </source>
</evidence>
<evidence type="ECO:0000256" key="2">
    <source>
        <dbReference type="SAM" id="Coils"/>
    </source>
</evidence>
<reference evidence="3 4" key="1">
    <citation type="journal article" date="2007" name="Science">
        <title>Sea anemone genome reveals ancestral eumetazoan gene repertoire and genomic organization.</title>
        <authorList>
            <person name="Putnam N.H."/>
            <person name="Srivastava M."/>
            <person name="Hellsten U."/>
            <person name="Dirks B."/>
            <person name="Chapman J."/>
            <person name="Salamov A."/>
            <person name="Terry A."/>
            <person name="Shapiro H."/>
            <person name="Lindquist E."/>
            <person name="Kapitonov V.V."/>
            <person name="Jurka J."/>
            <person name="Genikhovich G."/>
            <person name="Grigoriev I.V."/>
            <person name="Lucas S.M."/>
            <person name="Steele R.E."/>
            <person name="Finnerty J.R."/>
            <person name="Technau U."/>
            <person name="Martindale M.Q."/>
            <person name="Rokhsar D.S."/>
        </authorList>
    </citation>
    <scope>NUCLEOTIDE SEQUENCE [LARGE SCALE GENOMIC DNA]</scope>
    <source>
        <strain evidence="4">CH2 X CH6</strain>
    </source>
</reference>
<evidence type="ECO:0000313" key="3">
    <source>
        <dbReference type="EMBL" id="EDO32041.1"/>
    </source>
</evidence>
<feature type="coiled-coil region" evidence="2">
    <location>
        <begin position="13"/>
        <end position="68"/>
    </location>
</feature>
<name>A7SW79_NEMVE</name>
<dbReference type="AlphaFoldDB" id="A7SW79"/>
<dbReference type="Proteomes" id="UP000001593">
    <property type="component" value="Unassembled WGS sequence"/>
</dbReference>
<dbReference type="EMBL" id="DS469854">
    <property type="protein sequence ID" value="EDO32041.1"/>
    <property type="molecule type" value="Genomic_DNA"/>
</dbReference>
<evidence type="ECO:0000313" key="4">
    <source>
        <dbReference type="Proteomes" id="UP000001593"/>
    </source>
</evidence>
<dbReference type="OMA" id="CEANEKI"/>
<dbReference type="HOGENOM" id="CLU_1436023_0_0_1"/>
<keyword evidence="1 2" id="KW-0175">Coiled coil</keyword>
<proteinExistence type="predicted"/>
<dbReference type="KEGG" id="nve:5503016"/>
<dbReference type="PhylomeDB" id="A7SW79"/>
<dbReference type="SUPFAM" id="SSF57997">
    <property type="entry name" value="Tropomyosin"/>
    <property type="match status" value="1"/>
</dbReference>
<sequence length="189" mass="22067">MTEMQFEKTIARLEEAQHKLKAAATVKQDNREKIRVLAQKDECENECADELEDKVRDARAAEADAQFRHEAARRKYQVLQHKKARIDKRIAHAQNAETALSKRVSEINSKMDNLSKRCEADKDEELSKRICWLKQRCNEVDMRWEAAKRKAQRLIQDRAVMQSEIQTIKEKHAEAEEGLHKIMSELGEI</sequence>
<organism evidence="3 4">
    <name type="scientific">Nematostella vectensis</name>
    <name type="common">Starlet sea anemone</name>
    <dbReference type="NCBI Taxonomy" id="45351"/>
    <lineage>
        <taxon>Eukaryota</taxon>
        <taxon>Metazoa</taxon>
        <taxon>Cnidaria</taxon>
        <taxon>Anthozoa</taxon>
        <taxon>Hexacorallia</taxon>
        <taxon>Actiniaria</taxon>
        <taxon>Edwardsiidae</taxon>
        <taxon>Nematostella</taxon>
    </lineage>
</organism>